<name>A0ABD3PI09_9STRA</name>
<feature type="signal peptide" evidence="1">
    <location>
        <begin position="1"/>
        <end position="21"/>
    </location>
</feature>
<protein>
    <recommendedName>
        <fullName evidence="4">(2Fe-2S) ferredoxin domain-containing protein</fullName>
    </recommendedName>
</protein>
<evidence type="ECO:0000313" key="3">
    <source>
        <dbReference type="Proteomes" id="UP001516023"/>
    </source>
</evidence>
<dbReference type="CDD" id="cd02980">
    <property type="entry name" value="TRX_Fd_family"/>
    <property type="match status" value="1"/>
</dbReference>
<evidence type="ECO:0000256" key="1">
    <source>
        <dbReference type="SAM" id="SignalP"/>
    </source>
</evidence>
<comment type="caution">
    <text evidence="2">The sequence shown here is derived from an EMBL/GenBank/DDBJ whole genome shotgun (WGS) entry which is preliminary data.</text>
</comment>
<dbReference type="InterPro" id="IPR036249">
    <property type="entry name" value="Thioredoxin-like_sf"/>
</dbReference>
<organism evidence="2 3">
    <name type="scientific">Cyclotella cryptica</name>
    <dbReference type="NCBI Taxonomy" id="29204"/>
    <lineage>
        <taxon>Eukaryota</taxon>
        <taxon>Sar</taxon>
        <taxon>Stramenopiles</taxon>
        <taxon>Ochrophyta</taxon>
        <taxon>Bacillariophyta</taxon>
        <taxon>Coscinodiscophyceae</taxon>
        <taxon>Thalassiosirophycidae</taxon>
        <taxon>Stephanodiscales</taxon>
        <taxon>Stephanodiscaceae</taxon>
        <taxon>Cyclotella</taxon>
    </lineage>
</organism>
<accession>A0ABD3PI09</accession>
<dbReference type="SUPFAM" id="SSF52833">
    <property type="entry name" value="Thioredoxin-like"/>
    <property type="match status" value="1"/>
</dbReference>
<keyword evidence="1" id="KW-0732">Signal</keyword>
<evidence type="ECO:0000313" key="2">
    <source>
        <dbReference type="EMBL" id="KAL3786105.1"/>
    </source>
</evidence>
<reference evidence="2 3" key="1">
    <citation type="journal article" date="2020" name="G3 (Bethesda)">
        <title>Improved Reference Genome for Cyclotella cryptica CCMP332, a Model for Cell Wall Morphogenesis, Salinity Adaptation, and Lipid Production in Diatoms (Bacillariophyta).</title>
        <authorList>
            <person name="Roberts W.R."/>
            <person name="Downey K.M."/>
            <person name="Ruck E.C."/>
            <person name="Traller J.C."/>
            <person name="Alverson A.J."/>
        </authorList>
    </citation>
    <scope>NUCLEOTIDE SEQUENCE [LARGE SCALE GENOMIC DNA]</scope>
    <source>
        <strain evidence="2 3">CCMP332</strain>
    </source>
</reference>
<sequence>MTLSFIVASIAVLLFAQNANGFLSTGPLPMQQLITGSSPLAAEPLERGSTVVVCTGPTCSKTGSKKTLPIFKQLGEELGINVETFSCVSDCAECGLGPNVEVRKKGDEGPFYPIKNGIKTEEDVRSVLGIN</sequence>
<gene>
    <name evidence="2" type="ORF">HJC23_003222</name>
</gene>
<dbReference type="Proteomes" id="UP001516023">
    <property type="component" value="Unassembled WGS sequence"/>
</dbReference>
<feature type="chain" id="PRO_5044814736" description="(2Fe-2S) ferredoxin domain-containing protein" evidence="1">
    <location>
        <begin position="22"/>
        <end position="131"/>
    </location>
</feature>
<dbReference type="EMBL" id="JABMIG020000202">
    <property type="protein sequence ID" value="KAL3786105.1"/>
    <property type="molecule type" value="Genomic_DNA"/>
</dbReference>
<dbReference type="AlphaFoldDB" id="A0ABD3PI09"/>
<keyword evidence="3" id="KW-1185">Reference proteome</keyword>
<evidence type="ECO:0008006" key="4">
    <source>
        <dbReference type="Google" id="ProtNLM"/>
    </source>
</evidence>
<proteinExistence type="predicted"/>